<evidence type="ECO:0000256" key="13">
    <source>
        <dbReference type="SAM" id="Phobius"/>
    </source>
</evidence>
<dbReference type="PATRIC" id="fig|189381.12.peg.1798"/>
<keyword evidence="8" id="KW-0106">Calcium</keyword>
<keyword evidence="10 12" id="KW-0326">Glycosidase</keyword>
<dbReference type="InterPro" id="IPR006046">
    <property type="entry name" value="Alpha_amylase"/>
</dbReference>
<dbReference type="PRINTS" id="PR00110">
    <property type="entry name" value="ALPHAAMYLASE"/>
</dbReference>
<dbReference type="AlphaFoldDB" id="A0A0M0GSF5"/>
<keyword evidence="13" id="KW-0472">Membrane</keyword>
<proteinExistence type="inferred from homology"/>
<dbReference type="EMBL" id="LGUE01000001">
    <property type="protein sequence ID" value="KON92402.1"/>
    <property type="molecule type" value="Genomic_DNA"/>
</dbReference>
<evidence type="ECO:0000256" key="10">
    <source>
        <dbReference type="ARBA" id="ARBA00023295"/>
    </source>
</evidence>
<feature type="transmembrane region" description="Helical" evidence="13">
    <location>
        <begin position="482"/>
        <end position="502"/>
    </location>
</feature>
<evidence type="ECO:0000256" key="14">
    <source>
        <dbReference type="SAM" id="SignalP"/>
    </source>
</evidence>
<dbReference type="GO" id="GO:0005975">
    <property type="term" value="P:carbohydrate metabolic process"/>
    <property type="evidence" value="ECO:0007669"/>
    <property type="project" value="InterPro"/>
</dbReference>
<dbReference type="EC" id="3.2.1.1" evidence="4 12"/>
<dbReference type="CDD" id="cd11339">
    <property type="entry name" value="AmyAc_bac_CMD_like_2"/>
    <property type="match status" value="1"/>
</dbReference>
<reference evidence="17" key="1">
    <citation type="submission" date="2015-07" db="EMBL/GenBank/DDBJ databases">
        <title>Fjat-14235 jcm11544.</title>
        <authorList>
            <person name="Liu B."/>
            <person name="Wang J."/>
            <person name="Zhu Y."/>
            <person name="Liu G."/>
            <person name="Chen Q."/>
            <person name="Chen Z."/>
            <person name="Lan J."/>
            <person name="Che J."/>
            <person name="Ge C."/>
            <person name="Shi H."/>
            <person name="Pan Z."/>
            <person name="Liu X."/>
        </authorList>
    </citation>
    <scope>NUCLEOTIDE SEQUENCE [LARGE SCALE GENOMIC DNA]</scope>
    <source>
        <strain evidence="17">JCM 11544</strain>
    </source>
</reference>
<evidence type="ECO:0000256" key="1">
    <source>
        <dbReference type="ARBA" id="ARBA00000548"/>
    </source>
</evidence>
<dbReference type="Gene3D" id="3.20.20.80">
    <property type="entry name" value="Glycosidases"/>
    <property type="match status" value="1"/>
</dbReference>
<dbReference type="SUPFAM" id="SSF51011">
    <property type="entry name" value="Glycosyl hydrolase domain"/>
    <property type="match status" value="1"/>
</dbReference>
<sequence length="514" mass="60400">MKRRVLSLILVPFLLFYAHPVGAAEKEERMWQDESIYFLMVDRFNNGDSSNDKNVDANDPLSYQGGDFQGIIDRLDYIQEMGFTAIWLTPIFENQPGGYHGYWTTDYYKTEEHFGSIETFKKLVEEAHKRDMKIILDFVVNHVGPEHPWVTDPAKADWFHEKQTMNFEDEESVKNDWLYDLPDLNTENPEVKEYLIDAAKWWIKETDIDGYRLDTVKHVPKEFWKDFTKEVKAEKDDFYLLGEVFDTDPEKIAEYNGVGIDGFVNVPQAEEMRQVFKKPDTSMDRLFNFWGYNQTFYENPYLMGTFIDNHDMKRFTRLMVEEKEFPGTRWKLALTYMYTTPGIPILYYGSEIAVDGGEDPDNRRLMNFRADKELIDYITRLGELRKTQPALTRGEIEKVYENDGMGIYKRTYKDQTLLIAINNTKETQTIDLTEDQLEADQELKSLLTTDLVRSDSEGTYKIVLDREESEIYELKSKSGLNIPFLVALGIVYVLFMVFLYVVKKRGKKNKHQKE</sequence>
<dbReference type="GO" id="GO:0005509">
    <property type="term" value="F:calcium ion binding"/>
    <property type="evidence" value="ECO:0007669"/>
    <property type="project" value="InterPro"/>
</dbReference>
<keyword evidence="9 12" id="KW-0119">Carbohydrate metabolism</keyword>
<comment type="similarity">
    <text evidence="3 11">Belongs to the glycosyl hydrolase 13 family.</text>
</comment>
<keyword evidence="7 12" id="KW-0378">Hydrolase</keyword>
<dbReference type="PANTHER" id="PTHR10357">
    <property type="entry name" value="ALPHA-AMYLASE FAMILY MEMBER"/>
    <property type="match status" value="1"/>
</dbReference>
<keyword evidence="17" id="KW-1185">Reference proteome</keyword>
<dbReference type="InterPro" id="IPR054174">
    <property type="entry name" value="Alpha-amylase-like_C"/>
</dbReference>
<evidence type="ECO:0000256" key="5">
    <source>
        <dbReference type="ARBA" id="ARBA00022723"/>
    </source>
</evidence>
<evidence type="ECO:0000256" key="3">
    <source>
        <dbReference type="ARBA" id="ARBA00008061"/>
    </source>
</evidence>
<evidence type="ECO:0000256" key="12">
    <source>
        <dbReference type="RuleBase" id="RU361134"/>
    </source>
</evidence>
<comment type="cofactor">
    <cofactor evidence="2">
        <name>Ca(2+)</name>
        <dbReference type="ChEBI" id="CHEBI:29108"/>
    </cofactor>
</comment>
<keyword evidence="6 14" id="KW-0732">Signal</keyword>
<evidence type="ECO:0000256" key="7">
    <source>
        <dbReference type="ARBA" id="ARBA00022801"/>
    </source>
</evidence>
<evidence type="ECO:0000256" key="11">
    <source>
        <dbReference type="RuleBase" id="RU003615"/>
    </source>
</evidence>
<dbReference type="SUPFAM" id="SSF51445">
    <property type="entry name" value="(Trans)glycosidases"/>
    <property type="match status" value="1"/>
</dbReference>
<dbReference type="Pfam" id="PF00128">
    <property type="entry name" value="Alpha-amylase"/>
    <property type="match status" value="1"/>
</dbReference>
<dbReference type="InterPro" id="IPR017853">
    <property type="entry name" value="GH"/>
</dbReference>
<comment type="catalytic activity">
    <reaction evidence="1 12">
        <text>Endohydrolysis of (1-&gt;4)-alpha-D-glucosidic linkages in polysaccharides containing three or more (1-&gt;4)-alpha-linked D-glucose units.</text>
        <dbReference type="EC" id="3.2.1.1"/>
    </reaction>
</comment>
<dbReference type="InterPro" id="IPR013777">
    <property type="entry name" value="A-amylase-like"/>
</dbReference>
<accession>A0A0M0GSF5</accession>
<dbReference type="Proteomes" id="UP000037405">
    <property type="component" value="Unassembled WGS sequence"/>
</dbReference>
<protein>
    <recommendedName>
        <fullName evidence="4 12">Alpha-amylase</fullName>
        <ecNumber evidence="4 12">3.2.1.1</ecNumber>
    </recommendedName>
</protein>
<feature type="signal peptide" evidence="14">
    <location>
        <begin position="1"/>
        <end position="23"/>
    </location>
</feature>
<dbReference type="GO" id="GO:0004556">
    <property type="term" value="F:alpha-amylase activity"/>
    <property type="evidence" value="ECO:0007669"/>
    <property type="project" value="UniProtKB-UniRule"/>
</dbReference>
<evidence type="ECO:0000313" key="16">
    <source>
        <dbReference type="EMBL" id="KON92402.1"/>
    </source>
</evidence>
<keyword evidence="5" id="KW-0479">Metal-binding</keyword>
<comment type="caution">
    <text evidence="16">The sequence shown here is derived from an EMBL/GenBank/DDBJ whole genome shotgun (WGS) entry which is preliminary data.</text>
</comment>
<dbReference type="Pfam" id="PF22026">
    <property type="entry name" value="Alpha-amylase_C_2"/>
    <property type="match status" value="1"/>
</dbReference>
<dbReference type="RefSeq" id="WP_053427567.1">
    <property type="nucleotide sequence ID" value="NZ_LGUE01000001.1"/>
</dbReference>
<evidence type="ECO:0000259" key="15">
    <source>
        <dbReference type="SMART" id="SM00642"/>
    </source>
</evidence>
<evidence type="ECO:0000256" key="6">
    <source>
        <dbReference type="ARBA" id="ARBA00022729"/>
    </source>
</evidence>
<dbReference type="GO" id="GO:0016829">
    <property type="term" value="F:lyase activity"/>
    <property type="evidence" value="ECO:0007669"/>
    <property type="project" value="UniProtKB-KW"/>
</dbReference>
<feature type="domain" description="Glycosyl hydrolase family 13 catalytic" evidence="15">
    <location>
        <begin position="38"/>
        <end position="385"/>
    </location>
</feature>
<dbReference type="PIRSF" id="PIRSF001024">
    <property type="entry name" value="Alph-amyl_fung"/>
    <property type="match status" value="1"/>
</dbReference>
<name>A0A0M0GSF5_9BACI</name>
<keyword evidence="16" id="KW-0456">Lyase</keyword>
<evidence type="ECO:0000256" key="9">
    <source>
        <dbReference type="ARBA" id="ARBA00023277"/>
    </source>
</evidence>
<evidence type="ECO:0000256" key="8">
    <source>
        <dbReference type="ARBA" id="ARBA00022837"/>
    </source>
</evidence>
<dbReference type="OrthoDB" id="9805159at2"/>
<organism evidence="16 17">
    <name type="scientific">Rossellomorea marisflavi</name>
    <dbReference type="NCBI Taxonomy" id="189381"/>
    <lineage>
        <taxon>Bacteria</taxon>
        <taxon>Bacillati</taxon>
        <taxon>Bacillota</taxon>
        <taxon>Bacilli</taxon>
        <taxon>Bacillales</taxon>
        <taxon>Bacillaceae</taxon>
        <taxon>Rossellomorea</taxon>
    </lineage>
</organism>
<dbReference type="PANTHER" id="PTHR10357:SF215">
    <property type="entry name" value="ALPHA-AMYLASE 1"/>
    <property type="match status" value="1"/>
</dbReference>
<evidence type="ECO:0000256" key="4">
    <source>
        <dbReference type="ARBA" id="ARBA00012595"/>
    </source>
</evidence>
<dbReference type="SMART" id="SM00642">
    <property type="entry name" value="Aamy"/>
    <property type="match status" value="1"/>
</dbReference>
<feature type="chain" id="PRO_5005599642" description="Alpha-amylase" evidence="14">
    <location>
        <begin position="24"/>
        <end position="514"/>
    </location>
</feature>
<dbReference type="STRING" id="189381.GCA_900166615_02622"/>
<evidence type="ECO:0000313" key="17">
    <source>
        <dbReference type="Proteomes" id="UP000037405"/>
    </source>
</evidence>
<dbReference type="InterPro" id="IPR006047">
    <property type="entry name" value="GH13_cat_dom"/>
</dbReference>
<gene>
    <name evidence="16" type="ORF">AF331_08150</name>
</gene>
<keyword evidence="13" id="KW-0812">Transmembrane</keyword>
<keyword evidence="13" id="KW-1133">Transmembrane helix</keyword>
<dbReference type="InterPro" id="IPR013780">
    <property type="entry name" value="Glyco_hydro_b"/>
</dbReference>
<evidence type="ECO:0000256" key="2">
    <source>
        <dbReference type="ARBA" id="ARBA00001913"/>
    </source>
</evidence>
<dbReference type="Gene3D" id="2.60.40.1180">
    <property type="entry name" value="Golgi alpha-mannosidase II"/>
    <property type="match status" value="1"/>
</dbReference>